<dbReference type="SUPFAM" id="SSF57667">
    <property type="entry name" value="beta-beta-alpha zinc fingers"/>
    <property type="match status" value="1"/>
</dbReference>
<evidence type="ECO:0000256" key="6">
    <source>
        <dbReference type="PROSITE-ProRule" id="PRU00042"/>
    </source>
</evidence>
<evidence type="ECO:0000256" key="7">
    <source>
        <dbReference type="SAM" id="MobiDB-lite"/>
    </source>
</evidence>
<dbReference type="PROSITE" id="PS00028">
    <property type="entry name" value="ZINC_FINGER_C2H2_1"/>
    <property type="match status" value="1"/>
</dbReference>
<evidence type="ECO:0000313" key="9">
    <source>
        <dbReference type="Proteomes" id="UP000515123"/>
    </source>
</evidence>
<dbReference type="InterPro" id="IPR013087">
    <property type="entry name" value="Znf_C2H2_type"/>
</dbReference>
<dbReference type="GO" id="GO:0005634">
    <property type="term" value="C:nucleus"/>
    <property type="evidence" value="ECO:0007669"/>
    <property type="project" value="UniProtKB-SubCell"/>
</dbReference>
<dbReference type="Pfam" id="PF13912">
    <property type="entry name" value="zf-C2H2_6"/>
    <property type="match status" value="1"/>
</dbReference>
<reference evidence="9" key="1">
    <citation type="journal article" date="2015" name="Nat. Genet.">
        <title>The pineapple genome and the evolution of CAM photosynthesis.</title>
        <authorList>
            <person name="Ming R."/>
            <person name="VanBuren R."/>
            <person name="Wai C.M."/>
            <person name="Tang H."/>
            <person name="Schatz M.C."/>
            <person name="Bowers J.E."/>
            <person name="Lyons E."/>
            <person name="Wang M.L."/>
            <person name="Chen J."/>
            <person name="Biggers E."/>
            <person name="Zhang J."/>
            <person name="Huang L."/>
            <person name="Zhang L."/>
            <person name="Miao W."/>
            <person name="Zhang J."/>
            <person name="Ye Z."/>
            <person name="Miao C."/>
            <person name="Lin Z."/>
            <person name="Wang H."/>
            <person name="Zhou H."/>
            <person name="Yim W.C."/>
            <person name="Priest H.D."/>
            <person name="Zheng C."/>
            <person name="Woodhouse M."/>
            <person name="Edger P.P."/>
            <person name="Guyot R."/>
            <person name="Guo H.B."/>
            <person name="Guo H."/>
            <person name="Zheng G."/>
            <person name="Singh R."/>
            <person name="Sharma A."/>
            <person name="Min X."/>
            <person name="Zheng Y."/>
            <person name="Lee H."/>
            <person name="Gurtowski J."/>
            <person name="Sedlazeck F.J."/>
            <person name="Harkess A."/>
            <person name="McKain M.R."/>
            <person name="Liao Z."/>
            <person name="Fang J."/>
            <person name="Liu J."/>
            <person name="Zhang X."/>
            <person name="Zhang Q."/>
            <person name="Hu W."/>
            <person name="Qin Y."/>
            <person name="Wang K."/>
            <person name="Chen L.Y."/>
            <person name="Shirley N."/>
            <person name="Lin Y.R."/>
            <person name="Liu L.Y."/>
            <person name="Hernandez A.G."/>
            <person name="Wright C.L."/>
            <person name="Bulone V."/>
            <person name="Tuskan G.A."/>
            <person name="Heath K."/>
            <person name="Zee F."/>
            <person name="Moore P.H."/>
            <person name="Sunkar R."/>
            <person name="Leebens-Mack J.H."/>
            <person name="Mockler T."/>
            <person name="Bennetzen J.L."/>
            <person name="Freeling M."/>
            <person name="Sankoff D."/>
            <person name="Paterson A.H."/>
            <person name="Zhu X."/>
            <person name="Yang X."/>
            <person name="Smith J.A."/>
            <person name="Cushman J.C."/>
            <person name="Paull R.E."/>
            <person name="Yu Q."/>
        </authorList>
    </citation>
    <scope>NUCLEOTIDE SEQUENCE [LARGE SCALE GENOMIC DNA]</scope>
    <source>
        <strain evidence="9">cv. F153</strain>
    </source>
</reference>
<dbReference type="InterPro" id="IPR044246">
    <property type="entry name" value="ZFP3-like"/>
</dbReference>
<dbReference type="GeneID" id="109703738"/>
<evidence type="ECO:0000313" key="10">
    <source>
        <dbReference type="RefSeq" id="XP_020080050.1"/>
    </source>
</evidence>
<evidence type="ECO:0000256" key="1">
    <source>
        <dbReference type="ARBA" id="ARBA00004123"/>
    </source>
</evidence>
<name>A0A6P5EEX0_ANACO</name>
<reference evidence="10" key="2">
    <citation type="submission" date="2025-08" db="UniProtKB">
        <authorList>
            <consortium name="RefSeq"/>
        </authorList>
    </citation>
    <scope>IDENTIFICATION</scope>
    <source>
        <tissue evidence="10">Leaf</tissue>
    </source>
</reference>
<organism evidence="9 10">
    <name type="scientific">Ananas comosus</name>
    <name type="common">Pineapple</name>
    <name type="synonym">Ananas ananas</name>
    <dbReference type="NCBI Taxonomy" id="4615"/>
    <lineage>
        <taxon>Eukaryota</taxon>
        <taxon>Viridiplantae</taxon>
        <taxon>Streptophyta</taxon>
        <taxon>Embryophyta</taxon>
        <taxon>Tracheophyta</taxon>
        <taxon>Spermatophyta</taxon>
        <taxon>Magnoliopsida</taxon>
        <taxon>Liliopsida</taxon>
        <taxon>Poales</taxon>
        <taxon>Bromeliaceae</taxon>
        <taxon>Bromelioideae</taxon>
        <taxon>Ananas</taxon>
    </lineage>
</organism>
<feature type="compositionally biased region" description="Pro residues" evidence="7">
    <location>
        <begin position="54"/>
        <end position="73"/>
    </location>
</feature>
<dbReference type="PROSITE" id="PS50157">
    <property type="entry name" value="ZINC_FINGER_C2H2_2"/>
    <property type="match status" value="1"/>
</dbReference>
<proteinExistence type="predicted"/>
<dbReference type="GO" id="GO:0009788">
    <property type="term" value="P:negative regulation of abscisic acid-activated signaling pathway"/>
    <property type="evidence" value="ECO:0007669"/>
    <property type="project" value="InterPro"/>
</dbReference>
<keyword evidence="2" id="KW-0479">Metal-binding</keyword>
<evidence type="ECO:0000256" key="2">
    <source>
        <dbReference type="ARBA" id="ARBA00022723"/>
    </source>
</evidence>
<feature type="domain" description="C2H2-type" evidence="8">
    <location>
        <begin position="11"/>
        <end position="38"/>
    </location>
</feature>
<dbReference type="RefSeq" id="XP_020080050.1">
    <property type="nucleotide sequence ID" value="XM_020224461.1"/>
</dbReference>
<dbReference type="PANTHER" id="PTHR47287:SF15">
    <property type="entry name" value="ZINC FINGER PROTEIN 3-LIKE"/>
    <property type="match status" value="1"/>
</dbReference>
<keyword evidence="3 6" id="KW-0863">Zinc-finger</keyword>
<dbReference type="GO" id="GO:0008270">
    <property type="term" value="F:zinc ion binding"/>
    <property type="evidence" value="ECO:0007669"/>
    <property type="project" value="UniProtKB-KW"/>
</dbReference>
<evidence type="ECO:0000256" key="4">
    <source>
        <dbReference type="ARBA" id="ARBA00022833"/>
    </source>
</evidence>
<dbReference type="Gramene" id="Aco010185.1.mrna1">
    <property type="protein sequence ID" value="Aco010185.1.mrna1.cds1"/>
    <property type="gene ID" value="Aco010185.1.path1"/>
</dbReference>
<dbReference type="AlphaFoldDB" id="A0A6P5EEX0"/>
<dbReference type="Proteomes" id="UP000515123">
    <property type="component" value="Linkage group 25"/>
</dbReference>
<dbReference type="PANTHER" id="PTHR47287">
    <property type="entry name" value="C2H2 AND C2HC ZINC FINGERS SUPERFAMILY PROTEIN"/>
    <property type="match status" value="1"/>
</dbReference>
<feature type="region of interest" description="Disordered" evidence="7">
    <location>
        <begin position="52"/>
        <end position="73"/>
    </location>
</feature>
<gene>
    <name evidence="10" type="primary">LOC109703738</name>
</gene>
<keyword evidence="9" id="KW-1185">Reference proteome</keyword>
<evidence type="ECO:0000259" key="8">
    <source>
        <dbReference type="PROSITE" id="PS50157"/>
    </source>
</evidence>
<keyword evidence="4" id="KW-0862">Zinc</keyword>
<comment type="subcellular location">
    <subcellularLocation>
        <location evidence="1">Nucleus</location>
    </subcellularLocation>
</comment>
<dbReference type="Gene3D" id="3.30.160.60">
    <property type="entry name" value="Classic Zinc Finger"/>
    <property type="match status" value="1"/>
</dbReference>
<protein>
    <submittedName>
        <fullName evidence="10">Zinc finger protein GIS-like</fullName>
    </submittedName>
</protein>
<sequence length="253" mass="28501">MEGDYNEERRFPCNYCDRLFMSSQALGGHQNGHRREREAVKKAQQEAHLLAMQMPPPPPQSLEVPSYPPATNNPPHQPLQYNPQNYVHSPTCHANRLISRHSYYQTHRPPYCTHQASGAPVVLTPRFAPRYSSTSSYNNIGGIARDEDLIRFPSRYPTSMQNFGVEDPRITSRFHSTCPHVVGMARDEEQRRFMILNRNLSDNNGAPSTIGEERGNVVTAGPSTANQGADMDSNAINNGKDEVENEIDLTLRL</sequence>
<keyword evidence="5" id="KW-0539">Nucleus</keyword>
<dbReference type="OrthoDB" id="772256at2759"/>
<dbReference type="InterPro" id="IPR036236">
    <property type="entry name" value="Znf_C2H2_sf"/>
</dbReference>
<accession>A0A6P5EEX0</accession>
<evidence type="ECO:0000256" key="3">
    <source>
        <dbReference type="ARBA" id="ARBA00022771"/>
    </source>
</evidence>
<evidence type="ECO:0000256" key="5">
    <source>
        <dbReference type="ARBA" id="ARBA00023242"/>
    </source>
</evidence>